<protein>
    <submittedName>
        <fullName evidence="1">Uncharacterized protein</fullName>
    </submittedName>
</protein>
<comment type="caution">
    <text evidence="1">The sequence shown here is derived from an EMBL/GenBank/DDBJ whole genome shotgun (WGS) entry which is preliminary data.</text>
</comment>
<accession>A0A0F9PPG6</accession>
<gene>
    <name evidence="1" type="ORF">LCGC14_0817600</name>
</gene>
<reference evidence="1" key="1">
    <citation type="journal article" date="2015" name="Nature">
        <title>Complex archaea that bridge the gap between prokaryotes and eukaryotes.</title>
        <authorList>
            <person name="Spang A."/>
            <person name="Saw J.H."/>
            <person name="Jorgensen S.L."/>
            <person name="Zaremba-Niedzwiedzka K."/>
            <person name="Martijn J."/>
            <person name="Lind A.E."/>
            <person name="van Eijk R."/>
            <person name="Schleper C."/>
            <person name="Guy L."/>
            <person name="Ettema T.J."/>
        </authorList>
    </citation>
    <scope>NUCLEOTIDE SEQUENCE</scope>
</reference>
<sequence length="146" mass="16376">MAGKKRKTYDDFELCKDLAKGELSKTRIADKYGLSEGMISQIVLGTSRPELMPMIEKLSKEYVNEARRACRGQVRGAINRLLEFAKRDDKLGLQAVIKLLEVSDLLTQEQQGSFAATRQQIQIILSDKPTSKTAPKNRFTGVVTEN</sequence>
<dbReference type="AlphaFoldDB" id="A0A0F9PPG6"/>
<proteinExistence type="predicted"/>
<organism evidence="1">
    <name type="scientific">marine sediment metagenome</name>
    <dbReference type="NCBI Taxonomy" id="412755"/>
    <lineage>
        <taxon>unclassified sequences</taxon>
        <taxon>metagenomes</taxon>
        <taxon>ecological metagenomes</taxon>
    </lineage>
</organism>
<dbReference type="EMBL" id="LAZR01002279">
    <property type="protein sequence ID" value="KKN32069.1"/>
    <property type="molecule type" value="Genomic_DNA"/>
</dbReference>
<evidence type="ECO:0000313" key="1">
    <source>
        <dbReference type="EMBL" id="KKN32069.1"/>
    </source>
</evidence>
<name>A0A0F9PPG6_9ZZZZ</name>